<evidence type="ECO:0000256" key="1">
    <source>
        <dbReference type="ARBA" id="ARBA00022737"/>
    </source>
</evidence>
<dbReference type="Gene3D" id="1.25.40.10">
    <property type="entry name" value="Tetratricopeptide repeat domain"/>
    <property type="match status" value="2"/>
</dbReference>
<dbReference type="OrthoDB" id="8235393at2"/>
<keyword evidence="2" id="KW-0802">TPR repeat</keyword>
<accession>A0A521E3Z5</accession>
<dbReference type="InterPro" id="IPR024983">
    <property type="entry name" value="CHAT_dom"/>
</dbReference>
<dbReference type="InterPro" id="IPR011990">
    <property type="entry name" value="TPR-like_helical_dom_sf"/>
</dbReference>
<dbReference type="PANTHER" id="PTHR45641">
    <property type="entry name" value="TETRATRICOPEPTIDE REPEAT PROTEIN (AFU_ORTHOLOGUE AFUA_6G03870)"/>
    <property type="match status" value="1"/>
</dbReference>
<feature type="domain" description="CHAT" evidence="3">
    <location>
        <begin position="584"/>
        <end position="895"/>
    </location>
</feature>
<dbReference type="EMBL" id="FXTO01000014">
    <property type="protein sequence ID" value="SMO78575.1"/>
    <property type="molecule type" value="Genomic_DNA"/>
</dbReference>
<name>A0A521E3Z5_9RHOB</name>
<evidence type="ECO:0000256" key="2">
    <source>
        <dbReference type="ARBA" id="ARBA00022803"/>
    </source>
</evidence>
<organism evidence="4 5">
    <name type="scientific">Thalassovita litoralis</name>
    <dbReference type="NCBI Taxonomy" id="1010611"/>
    <lineage>
        <taxon>Bacteria</taxon>
        <taxon>Pseudomonadati</taxon>
        <taxon>Pseudomonadota</taxon>
        <taxon>Alphaproteobacteria</taxon>
        <taxon>Rhodobacterales</taxon>
        <taxon>Roseobacteraceae</taxon>
        <taxon>Thalassovita</taxon>
    </lineage>
</organism>
<keyword evidence="1" id="KW-0677">Repeat</keyword>
<keyword evidence="5" id="KW-1185">Reference proteome</keyword>
<reference evidence="4 5" key="1">
    <citation type="submission" date="2017-05" db="EMBL/GenBank/DDBJ databases">
        <authorList>
            <person name="Varghese N."/>
            <person name="Submissions S."/>
        </authorList>
    </citation>
    <scope>NUCLEOTIDE SEQUENCE [LARGE SCALE GENOMIC DNA]</scope>
    <source>
        <strain evidence="4 5">DSM 29506</strain>
    </source>
</reference>
<gene>
    <name evidence="4" type="ORF">SAMN06265173_11449</name>
</gene>
<dbReference type="Pfam" id="PF12770">
    <property type="entry name" value="CHAT"/>
    <property type="match status" value="1"/>
</dbReference>
<evidence type="ECO:0000313" key="5">
    <source>
        <dbReference type="Proteomes" id="UP000316030"/>
    </source>
</evidence>
<evidence type="ECO:0000313" key="4">
    <source>
        <dbReference type="EMBL" id="SMO78575.1"/>
    </source>
</evidence>
<dbReference type="SUPFAM" id="SSF48452">
    <property type="entry name" value="TPR-like"/>
    <property type="match status" value="2"/>
</dbReference>
<protein>
    <submittedName>
        <fullName evidence="4">CHAT domain-containing protein</fullName>
    </submittedName>
</protein>
<dbReference type="PANTHER" id="PTHR45641:SF19">
    <property type="entry name" value="NEPHROCYSTIN-3"/>
    <property type="match status" value="1"/>
</dbReference>
<evidence type="ECO:0000259" key="3">
    <source>
        <dbReference type="Pfam" id="PF12770"/>
    </source>
</evidence>
<dbReference type="AlphaFoldDB" id="A0A521E3Z5"/>
<proteinExistence type="predicted"/>
<dbReference type="Proteomes" id="UP000316030">
    <property type="component" value="Unassembled WGS sequence"/>
</dbReference>
<sequence length="897" mass="99251">MGMKQIFFVILSVIVFMSPVAAQVLGEPMESYIREQEAVMDRYFETGDYQNAEAVLRPLIAKATEAAGPAHIKVLRMRQALANVIRLQGRYNDALREMQDAYDIWEKNYLKFNPYRMDAAMQLAVHLSKTGNANDALPLALEATKFAESVWGGANEQTMLWQYNTAGIFKELGYWDEALRIFDGVLPRLDAANTPKTRHYACSVSQERARLLRDMNRPQEAAQAYEETLKRDAACFPPNHPEIVHALGEYALVLYKVRDFDRMGQIMDQWHDGLMASYGENSLPFAEYLGNRALMKSHGTLGTPAFEDALADMRASVLLREKLLPPDHSFIGKAYMNLGAMENDAGHYGIAWQMALRAEQAGQGSRQLLMDTLLNARESGEIPEDEALSQAFRLVQVNHNSAARAAYEMLAQRVELGDTAKTENMRRFTDMQRRQDQLQRDMSYLAALPSAERRPDTERDIRAEMEQLSAQINTLGDTLSQQDIPFEAMYQTKPLSLADAQAMLSPQEALVIFDIGPEDWDRHYVFVATQDRAEWRELHVSIDNLKAAIRDLRASIDLRMGVRAGIALKKPTGPDRNAYDLYAAHWVYTQTFAPIADMLAGKDHIYTELRGPLSAVPPQLLVRNDVAAQAQADWLVRHHAVTVIPSIQSLKVTTLARQTARAGKPFLGFADPIFGDGTTPPDQQVASLDVTRAAMRGALAPLPETAVEVRAVAQAVGAPVAQSVRQQSTASEADLKHEDLRDYRVLYFATHGLVAGDMVTADQQLAEPALALTAGQGEDGLLTASEIASLRLNADWVVLSACNTAVGDEPGAEALSGLAQAFTYAGARALMVSHWPVESRSAVALMTDLFARRAADPTLSAAKAQQQAILAMIDAPQRAEWSHPAYWAPFILVGNPD</sequence>